<evidence type="ECO:0008006" key="2">
    <source>
        <dbReference type="Google" id="ProtNLM"/>
    </source>
</evidence>
<organism evidence="1">
    <name type="scientific">uncultured organism</name>
    <dbReference type="NCBI Taxonomy" id="155900"/>
    <lineage>
        <taxon>unclassified sequences</taxon>
        <taxon>environmental samples</taxon>
    </lineage>
</organism>
<protein>
    <recommendedName>
        <fullName evidence="2">DUF3352 domain-containing protein</fullName>
    </recommendedName>
</protein>
<gene>
    <name evidence="1" type="ORF">KBTEX_00527</name>
</gene>
<dbReference type="AlphaFoldDB" id="A0A5B8R8F0"/>
<sequence>MKKAVFIATMLVASTASASWLSSIFGGDGGKDLLAYVPADSDYYVGYSEPYDVAAYLSHWEGVLDRGDAREELPSPAEATEKGGPAAGMLMALLEQTYLDDEAETPGASIGLDDGGVSGFYEVAGLPVLRYRLDDVDTFKAALDAAQKRAGVTPAASTGEDVRRYPFAGKGDAAPPALLIAVRDGDAVFTLAVAGMEDALPKALGETLPEESMADSGRLEKLAETYGTLPWATGYIDHRALASAVTGTGNGGTAALVKSIARAYGEEPPELEAGCVADMNAVVDVWPRSVLGVSELDPDTGGARVRWVTDIADGDLRSTLKRLRGHIPSAAQGSLASAGLGLDISSVVPVMQTLANRFKSAQWQCPQMQQLQQQVNTQQLSQMGMLTAMLGDVRGATLTLLDGPAEKGRIPTGTLDIATSRPGALWQVIQGFIGTNVQPEVGGEPVSIDHPMVSGKDVRVALRDGRFTVLAGQDAAVPDSGADLAANGILDLRYNPSALSGALMSDLEAVPGDQAEIDEVRDQLESMDIDQEIMLDITDQGLLLDVAATPGSGDS</sequence>
<accession>A0A5B8R8F0</accession>
<dbReference type="EMBL" id="MN079081">
    <property type="protein sequence ID" value="QEA04223.1"/>
    <property type="molecule type" value="Genomic_DNA"/>
</dbReference>
<reference evidence="1" key="1">
    <citation type="submission" date="2019-06" db="EMBL/GenBank/DDBJ databases">
        <authorList>
            <person name="Murdoch R.W."/>
            <person name="Fathepure B."/>
        </authorList>
    </citation>
    <scope>NUCLEOTIDE SEQUENCE</scope>
</reference>
<proteinExistence type="predicted"/>
<evidence type="ECO:0000313" key="1">
    <source>
        <dbReference type="EMBL" id="QEA04223.1"/>
    </source>
</evidence>
<name>A0A5B8R8F0_9ZZZZ</name>